<evidence type="ECO:0000313" key="2">
    <source>
        <dbReference type="EMBL" id="KAK8859086.1"/>
    </source>
</evidence>
<protein>
    <recommendedName>
        <fullName evidence="4">Apple domain-containing protein</fullName>
    </recommendedName>
</protein>
<feature type="chain" id="PRO_5045517195" description="Apple domain-containing protein" evidence="1">
    <location>
        <begin position="21"/>
        <end position="418"/>
    </location>
</feature>
<keyword evidence="1" id="KW-0732">Signal</keyword>
<evidence type="ECO:0008006" key="4">
    <source>
        <dbReference type="Google" id="ProtNLM"/>
    </source>
</evidence>
<accession>A0ABR2I7R3</accession>
<keyword evidence="3" id="KW-1185">Reference proteome</keyword>
<evidence type="ECO:0000256" key="1">
    <source>
        <dbReference type="SAM" id="SignalP"/>
    </source>
</evidence>
<dbReference type="Proteomes" id="UP001390339">
    <property type="component" value="Unassembled WGS sequence"/>
</dbReference>
<comment type="caution">
    <text evidence="2">The sequence shown here is derived from an EMBL/GenBank/DDBJ whole genome shotgun (WGS) entry which is preliminary data.</text>
</comment>
<reference evidence="2 3" key="1">
    <citation type="journal article" date="2024" name="IMA Fungus">
        <title>Apiospora arundinis, a panoply of carbohydrate-active enzymes and secondary metabolites.</title>
        <authorList>
            <person name="Sorensen T."/>
            <person name="Petersen C."/>
            <person name="Muurmann A.T."/>
            <person name="Christiansen J.V."/>
            <person name="Brundto M.L."/>
            <person name="Overgaard C.K."/>
            <person name="Boysen A.T."/>
            <person name="Wollenberg R.D."/>
            <person name="Larsen T.O."/>
            <person name="Sorensen J.L."/>
            <person name="Nielsen K.L."/>
            <person name="Sondergaard T.E."/>
        </authorList>
    </citation>
    <scope>NUCLEOTIDE SEQUENCE [LARGE SCALE GENOMIC DNA]</scope>
    <source>
        <strain evidence="2 3">AAU 773</strain>
    </source>
</reference>
<dbReference type="EMBL" id="JAPCWZ010000006">
    <property type="protein sequence ID" value="KAK8859086.1"/>
    <property type="molecule type" value="Genomic_DNA"/>
</dbReference>
<evidence type="ECO:0000313" key="3">
    <source>
        <dbReference type="Proteomes" id="UP001390339"/>
    </source>
</evidence>
<name>A0ABR2I7R3_9PEZI</name>
<gene>
    <name evidence="2" type="ORF">PGQ11_009820</name>
</gene>
<sequence>MHLTKLFFVATAALAPAVVAHPLAPIPGSMSQCSRDSLYDLFHEEAHTAKASSYCSKLVKDSIATVTSTVPFQPTTVYAQTTTVTPATIYVTSTDSAQVVATVTSVVYTTITVPTTVVVATSTVVSTATNTLSTTAATSIIPVFSDVTTTVTDFTITRVQTDRVTTTFTAAPDKKKREVKKQCGKADWLTTALSNGPSKLSSACSCLLSQASVTVTVTSTGAATTQTSLFTDVTTAVGTRTATVTNTATDVTVETSTTRSTATIDATATESVTLTVTETKSLTATSTLSYVFTMTSYAVAFVTTTTTATATATFTPYLRPQCSDLASPYTAPRGHRYELLCDKLFTLSMVIETVKTANFQACLDLCDTHDECIAVNYLDRHFGTYQQCNILKDRNGMDGKSSLAQSDPGFYVAAERIS</sequence>
<organism evidence="2 3">
    <name type="scientific">Apiospora arundinis</name>
    <dbReference type="NCBI Taxonomy" id="335852"/>
    <lineage>
        <taxon>Eukaryota</taxon>
        <taxon>Fungi</taxon>
        <taxon>Dikarya</taxon>
        <taxon>Ascomycota</taxon>
        <taxon>Pezizomycotina</taxon>
        <taxon>Sordariomycetes</taxon>
        <taxon>Xylariomycetidae</taxon>
        <taxon>Amphisphaeriales</taxon>
        <taxon>Apiosporaceae</taxon>
        <taxon>Apiospora</taxon>
    </lineage>
</organism>
<proteinExistence type="predicted"/>
<feature type="signal peptide" evidence="1">
    <location>
        <begin position="1"/>
        <end position="20"/>
    </location>
</feature>